<dbReference type="InterPro" id="IPR004083">
    <property type="entry name" value="Raptor"/>
</dbReference>
<name>A0A5C6MYL9_9TELE</name>
<evidence type="ECO:0000313" key="2">
    <source>
        <dbReference type="EMBL" id="TWW59779.1"/>
    </source>
</evidence>
<evidence type="ECO:0000313" key="3">
    <source>
        <dbReference type="Proteomes" id="UP000324091"/>
    </source>
</evidence>
<comment type="caution">
    <text evidence="2">The sequence shown here is derived from an EMBL/GenBank/DDBJ whole genome shotgun (WGS) entry which is preliminary data.</text>
</comment>
<dbReference type="GO" id="GO:0038202">
    <property type="term" value="P:TORC1 signaling"/>
    <property type="evidence" value="ECO:0007669"/>
    <property type="project" value="TreeGrafter"/>
</dbReference>
<protein>
    <submittedName>
        <fullName evidence="2">Regulatory-associated protein of mTOR</fullName>
    </submittedName>
</protein>
<reference evidence="2 3" key="1">
    <citation type="submission" date="2019-04" db="EMBL/GenBank/DDBJ databases">
        <title>Chromosome genome assembly for Takifugu flavidus.</title>
        <authorList>
            <person name="Xiao S."/>
        </authorList>
    </citation>
    <scope>NUCLEOTIDE SEQUENCE [LARGE SCALE GENOMIC DNA]</scope>
    <source>
        <strain evidence="2">HTHZ2018</strain>
        <tissue evidence="2">Muscle</tissue>
    </source>
</reference>
<dbReference type="GO" id="GO:0005737">
    <property type="term" value="C:cytoplasm"/>
    <property type="evidence" value="ECO:0007669"/>
    <property type="project" value="TreeGrafter"/>
</dbReference>
<dbReference type="PANTHER" id="PTHR12848">
    <property type="entry name" value="REGULATORY-ASSOCIATED PROTEIN OF MTOR"/>
    <property type="match status" value="1"/>
</dbReference>
<dbReference type="PRINTS" id="PR01547">
    <property type="entry name" value="YEAST176DUF"/>
</dbReference>
<sequence>MGPDGPHGFMGPDGSSWVLMGPHGPGREGGVVLKIPGRLNDRRTPLGELNWIFTAITDTIAWNVLPRDLFQKLFRQDLLVASLFRNFLLAERIMRSYNCTPVSSPRLPPTYMHAMWQAWDLAVDICLSQLPTIIEEGTAFRDPLRSPEDPLRSPEDPLRSPEDPLRSPEDPLRSPEDPLRSPEDPLRSPGDPLRSPGDPLRSPEEP</sequence>
<organism evidence="2 3">
    <name type="scientific">Takifugu flavidus</name>
    <name type="common">sansaifugu</name>
    <dbReference type="NCBI Taxonomy" id="433684"/>
    <lineage>
        <taxon>Eukaryota</taxon>
        <taxon>Metazoa</taxon>
        <taxon>Chordata</taxon>
        <taxon>Craniata</taxon>
        <taxon>Vertebrata</taxon>
        <taxon>Euteleostomi</taxon>
        <taxon>Actinopterygii</taxon>
        <taxon>Neopterygii</taxon>
        <taxon>Teleostei</taxon>
        <taxon>Neoteleostei</taxon>
        <taxon>Acanthomorphata</taxon>
        <taxon>Eupercaria</taxon>
        <taxon>Tetraodontiformes</taxon>
        <taxon>Tetradontoidea</taxon>
        <taxon>Tetraodontidae</taxon>
        <taxon>Takifugu</taxon>
    </lineage>
</organism>
<feature type="region of interest" description="Disordered" evidence="1">
    <location>
        <begin position="138"/>
        <end position="206"/>
    </location>
</feature>
<proteinExistence type="predicted"/>
<dbReference type="GO" id="GO:0030674">
    <property type="term" value="F:protein-macromolecule adaptor activity"/>
    <property type="evidence" value="ECO:0007669"/>
    <property type="project" value="TreeGrafter"/>
</dbReference>
<dbReference type="GO" id="GO:0030307">
    <property type="term" value="P:positive regulation of cell growth"/>
    <property type="evidence" value="ECO:0007669"/>
    <property type="project" value="TreeGrafter"/>
</dbReference>
<dbReference type="AlphaFoldDB" id="A0A5C6MYL9"/>
<dbReference type="EMBL" id="RHFK02000019">
    <property type="protein sequence ID" value="TWW59779.1"/>
    <property type="molecule type" value="Genomic_DNA"/>
</dbReference>
<evidence type="ECO:0000256" key="1">
    <source>
        <dbReference type="SAM" id="MobiDB-lite"/>
    </source>
</evidence>
<dbReference type="GO" id="GO:0009267">
    <property type="term" value="P:cellular response to starvation"/>
    <property type="evidence" value="ECO:0007669"/>
    <property type="project" value="TreeGrafter"/>
</dbReference>
<dbReference type="GO" id="GO:0031931">
    <property type="term" value="C:TORC1 complex"/>
    <property type="evidence" value="ECO:0007669"/>
    <property type="project" value="InterPro"/>
</dbReference>
<gene>
    <name evidence="2" type="ORF">D4764_06G0013090</name>
</gene>
<keyword evidence="3" id="KW-1185">Reference proteome</keyword>
<dbReference type="GO" id="GO:0010506">
    <property type="term" value="P:regulation of autophagy"/>
    <property type="evidence" value="ECO:0007669"/>
    <property type="project" value="TreeGrafter"/>
</dbReference>
<dbReference type="GO" id="GO:0071230">
    <property type="term" value="P:cellular response to amino acid stimulus"/>
    <property type="evidence" value="ECO:0007669"/>
    <property type="project" value="TreeGrafter"/>
</dbReference>
<accession>A0A5C6MYL9</accession>
<dbReference type="Proteomes" id="UP000324091">
    <property type="component" value="Chromosome 6"/>
</dbReference>
<dbReference type="PANTHER" id="PTHR12848:SF16">
    <property type="entry name" value="REGULATORY-ASSOCIATED PROTEIN OF MTOR"/>
    <property type="match status" value="1"/>
</dbReference>
<feature type="compositionally biased region" description="Basic and acidic residues" evidence="1">
    <location>
        <begin position="138"/>
        <end position="186"/>
    </location>
</feature>